<keyword evidence="3" id="KW-1185">Reference proteome</keyword>
<dbReference type="Proteomes" id="UP000095743">
    <property type="component" value="Chromosome"/>
</dbReference>
<keyword evidence="2" id="KW-0378">Hydrolase</keyword>
<name>A0A1D8GCI1_9FIRM</name>
<evidence type="ECO:0000313" key="3">
    <source>
        <dbReference type="Proteomes" id="UP000095743"/>
    </source>
</evidence>
<dbReference type="AlphaFoldDB" id="A0A1D8GCI1"/>
<dbReference type="CDD" id="cd07713">
    <property type="entry name" value="DHPS-like_MBL-fold"/>
    <property type="match status" value="1"/>
</dbReference>
<dbReference type="GO" id="GO:0016787">
    <property type="term" value="F:hydrolase activity"/>
    <property type="evidence" value="ECO:0007669"/>
    <property type="project" value="UniProtKB-KW"/>
</dbReference>
<evidence type="ECO:0000259" key="1">
    <source>
        <dbReference type="SMART" id="SM00849"/>
    </source>
</evidence>
<evidence type="ECO:0000313" key="2">
    <source>
        <dbReference type="EMBL" id="AOT68608.1"/>
    </source>
</evidence>
<dbReference type="InterPro" id="IPR036866">
    <property type="entry name" value="RibonucZ/Hydroxyglut_hydro"/>
</dbReference>
<dbReference type="Pfam" id="PF00753">
    <property type="entry name" value="Lactamase_B"/>
    <property type="match status" value="1"/>
</dbReference>
<feature type="domain" description="Metallo-beta-lactamase" evidence="1">
    <location>
        <begin position="21"/>
        <end position="196"/>
    </location>
</feature>
<dbReference type="InterPro" id="IPR052926">
    <property type="entry name" value="Metallo-beta-lactamase_dom"/>
</dbReference>
<dbReference type="EMBL" id="CP017269">
    <property type="protein sequence ID" value="AOT68608.1"/>
    <property type="molecule type" value="Genomic_DNA"/>
</dbReference>
<accession>A0A1D8GCI1</accession>
<reference evidence="2 3" key="1">
    <citation type="submission" date="2016-09" db="EMBL/GenBank/DDBJ databases">
        <title>Genomic analysis reveals versatility of anaerobic energy metabolism of Geosporobacter ferrireducens IRF9 of phylum Firmicutes.</title>
        <authorList>
            <person name="Kim S.-J."/>
        </authorList>
    </citation>
    <scope>NUCLEOTIDE SEQUENCE [LARGE SCALE GENOMIC DNA]</scope>
    <source>
        <strain evidence="2 3">IRF9</strain>
    </source>
</reference>
<dbReference type="InterPro" id="IPR001279">
    <property type="entry name" value="Metallo-B-lactamas"/>
</dbReference>
<dbReference type="KEGG" id="gfe:Gferi_02750"/>
<proteinExistence type="predicted"/>
<organism evidence="2 3">
    <name type="scientific">Geosporobacter ferrireducens</name>
    <dbReference type="NCBI Taxonomy" id="1424294"/>
    <lineage>
        <taxon>Bacteria</taxon>
        <taxon>Bacillati</taxon>
        <taxon>Bacillota</taxon>
        <taxon>Clostridia</taxon>
        <taxon>Peptostreptococcales</taxon>
        <taxon>Thermotaleaceae</taxon>
        <taxon>Geosporobacter</taxon>
    </lineage>
</organism>
<dbReference type="PANTHER" id="PTHR13754:SF18">
    <property type="entry name" value="7,8-DIHYDROPTERIN-6-METHYL-4-(BETA-D-RIBOFURANOSYL)-AMINOBENZENE-5'-PHOSPHATE SYNTHASE"/>
    <property type="match status" value="1"/>
</dbReference>
<dbReference type="GO" id="GO:0016740">
    <property type="term" value="F:transferase activity"/>
    <property type="evidence" value="ECO:0007669"/>
    <property type="project" value="TreeGrafter"/>
</dbReference>
<gene>
    <name evidence="2" type="ORF">Gferi_02750</name>
</gene>
<dbReference type="OrthoDB" id="9803916at2"/>
<dbReference type="STRING" id="1424294.Gferi_02750"/>
<sequence length="279" mass="31384">MKLTILLDNNTFIDRYFYGEPGVAYLIESEGKKILFDTGYSDAFIRNAQKMGVSLLDLDYIVLSHGHMDHTWGLIPLMRHYIEAAIEGKAYMRPTVVAHPFVCLTRSIAEQEEIGSLLSQEKLGQHFHLALSKVPVWLTEKLVFLGEIERGNDFEAQKPIGKILKDGSLEEDYLLDDSALVYRSAQGLVIITGCSHAGICNIIEYAKQICEDERIVDIVGGLHLLDPDEKQIQGTLEYIKKQKLKNLHACHCTDLHSKIALSQITNLKEVGVGLVLEYE</sequence>
<dbReference type="SMART" id="SM00849">
    <property type="entry name" value="Lactamase_B"/>
    <property type="match status" value="1"/>
</dbReference>
<dbReference type="RefSeq" id="WP_069974184.1">
    <property type="nucleotide sequence ID" value="NZ_CP017269.1"/>
</dbReference>
<dbReference type="PANTHER" id="PTHR13754">
    <property type="entry name" value="METALLO-BETA-LACTAMASE SUPERFAMILY PROTEIN"/>
    <property type="match status" value="1"/>
</dbReference>
<dbReference type="SUPFAM" id="SSF56281">
    <property type="entry name" value="Metallo-hydrolase/oxidoreductase"/>
    <property type="match status" value="1"/>
</dbReference>
<protein>
    <submittedName>
        <fullName evidence="2">MBL fold metallo-hydrolase</fullName>
    </submittedName>
</protein>
<dbReference type="InterPro" id="IPR041712">
    <property type="entry name" value="DHPS-like_MBL-fold"/>
</dbReference>
<dbReference type="Gene3D" id="3.60.15.10">
    <property type="entry name" value="Ribonuclease Z/Hydroxyacylglutathione hydrolase-like"/>
    <property type="match status" value="1"/>
</dbReference>